<dbReference type="InterPro" id="IPR003703">
    <property type="entry name" value="Acyl_CoA_thio"/>
</dbReference>
<evidence type="ECO:0000313" key="5">
    <source>
        <dbReference type="EMBL" id="KAF4591389.1"/>
    </source>
</evidence>
<dbReference type="Gene3D" id="2.40.160.210">
    <property type="entry name" value="Acyl-CoA thioesterase, double hotdog domain"/>
    <property type="match status" value="1"/>
</dbReference>
<dbReference type="Pfam" id="PF20789">
    <property type="entry name" value="4HBT_3C"/>
    <property type="match status" value="1"/>
</dbReference>
<dbReference type="InterPro" id="IPR049450">
    <property type="entry name" value="ACOT8-like_C"/>
</dbReference>
<sequence length="370" mass="41387">MTDKRLGFGEALALTRMPASGSIRRFASQQPAWKPGDRLPWKTIPRSLQHLSIGQEKTGSYGGHVFAQAALAAARTVEVEQGEHGEHGSLSIHTIQGVFSGRGRIDRPYVYDVSPLYSGKSFATMLVNSRQPKQPSEKPQCPFPTPDAHVALDQVCFSCITTLKRRVPTVIDLQQSPSVQERFADILTSMTPDQWQPSPQLDMDAVNDLFKDAGLGDFPVLEMRKVDMKAFNHGKPVFERVELIYYRPLERLPPGDVNVHIVCHAYGADRNGLLMLANHIELGQNIKRIASLSFSFYVHVNAEEALMDDDGWWLQEVRWPRVSANRCMMESKLWSPGGKHVATAYQDGIVAPIEGEPLETRTRVLAKSRM</sequence>
<feature type="domain" description="Acyl-CoA thioesterase-like N-terminal HotDog" evidence="3">
    <location>
        <begin position="60"/>
        <end position="132"/>
    </location>
</feature>
<organism evidence="5 6">
    <name type="scientific">Ophiocordyceps camponoti-floridani</name>
    <dbReference type="NCBI Taxonomy" id="2030778"/>
    <lineage>
        <taxon>Eukaryota</taxon>
        <taxon>Fungi</taxon>
        <taxon>Dikarya</taxon>
        <taxon>Ascomycota</taxon>
        <taxon>Pezizomycotina</taxon>
        <taxon>Sordariomycetes</taxon>
        <taxon>Hypocreomycetidae</taxon>
        <taxon>Hypocreales</taxon>
        <taxon>Ophiocordycipitaceae</taxon>
        <taxon>Ophiocordyceps</taxon>
    </lineage>
</organism>
<comment type="similarity">
    <text evidence="1">Belongs to the C/M/P thioester hydrolase family.</text>
</comment>
<gene>
    <name evidence="5" type="ORF">GQ602_001688</name>
</gene>
<dbReference type="GO" id="GO:0047617">
    <property type="term" value="F:fatty acyl-CoA hydrolase activity"/>
    <property type="evidence" value="ECO:0007669"/>
    <property type="project" value="InterPro"/>
</dbReference>
<dbReference type="GO" id="GO:0006637">
    <property type="term" value="P:acyl-CoA metabolic process"/>
    <property type="evidence" value="ECO:0007669"/>
    <property type="project" value="InterPro"/>
</dbReference>
<dbReference type="CDD" id="cd03444">
    <property type="entry name" value="Thioesterase_II_repeat1"/>
    <property type="match status" value="1"/>
</dbReference>
<dbReference type="Proteomes" id="UP000562929">
    <property type="component" value="Unassembled WGS sequence"/>
</dbReference>
<dbReference type="SUPFAM" id="SSF54637">
    <property type="entry name" value="Thioesterase/thiol ester dehydrase-isomerase"/>
    <property type="match status" value="2"/>
</dbReference>
<dbReference type="InterPro" id="IPR049449">
    <property type="entry name" value="TesB_ACOT8-like_N"/>
</dbReference>
<proteinExistence type="inferred from homology"/>
<evidence type="ECO:0000256" key="2">
    <source>
        <dbReference type="ARBA" id="ARBA00022801"/>
    </source>
</evidence>
<evidence type="ECO:0000313" key="6">
    <source>
        <dbReference type="Proteomes" id="UP000562929"/>
    </source>
</evidence>
<dbReference type="PANTHER" id="PTHR11066:SF64">
    <property type="entry name" value="ACYL-COA THIOESTERASE (AFU_ORTHOLOGUE AFUA_1G12060)"/>
    <property type="match status" value="1"/>
</dbReference>
<evidence type="ECO:0000259" key="4">
    <source>
        <dbReference type="Pfam" id="PF20789"/>
    </source>
</evidence>
<evidence type="ECO:0000256" key="1">
    <source>
        <dbReference type="ARBA" id="ARBA00006538"/>
    </source>
</evidence>
<dbReference type="Pfam" id="PF13622">
    <property type="entry name" value="4HBT_3"/>
    <property type="match status" value="1"/>
</dbReference>
<dbReference type="GO" id="GO:0009062">
    <property type="term" value="P:fatty acid catabolic process"/>
    <property type="evidence" value="ECO:0007669"/>
    <property type="project" value="TreeGrafter"/>
</dbReference>
<name>A0A8H4VEX1_9HYPO</name>
<protein>
    <submittedName>
        <fullName evidence="5">Acyl-CoA thioesterase</fullName>
    </submittedName>
</protein>
<evidence type="ECO:0000259" key="3">
    <source>
        <dbReference type="Pfam" id="PF13622"/>
    </source>
</evidence>
<keyword evidence="2" id="KW-0378">Hydrolase</keyword>
<accession>A0A8H4VEX1</accession>
<dbReference type="PANTHER" id="PTHR11066">
    <property type="entry name" value="ACYL-COA THIOESTERASE"/>
    <property type="match status" value="1"/>
</dbReference>
<feature type="domain" description="Acyl-CoA thioesterase-like C-terminal" evidence="4">
    <location>
        <begin position="283"/>
        <end position="350"/>
    </location>
</feature>
<reference evidence="5 6" key="1">
    <citation type="journal article" date="2020" name="G3 (Bethesda)">
        <title>Genetic Underpinnings of Host Manipulation by Ophiocordyceps as Revealed by Comparative Transcriptomics.</title>
        <authorList>
            <person name="Will I."/>
            <person name="Das B."/>
            <person name="Trinh T."/>
            <person name="Brachmann A."/>
            <person name="Ohm R.A."/>
            <person name="de Bekker C."/>
        </authorList>
    </citation>
    <scope>NUCLEOTIDE SEQUENCE [LARGE SCALE GENOMIC DNA]</scope>
    <source>
        <strain evidence="5 6">EC05</strain>
    </source>
</reference>
<dbReference type="InterPro" id="IPR029069">
    <property type="entry name" value="HotDog_dom_sf"/>
</dbReference>
<dbReference type="InterPro" id="IPR042171">
    <property type="entry name" value="Acyl-CoA_hotdog"/>
</dbReference>
<comment type="caution">
    <text evidence="5">The sequence shown here is derived from an EMBL/GenBank/DDBJ whole genome shotgun (WGS) entry which is preliminary data.</text>
</comment>
<dbReference type="GO" id="GO:0005782">
    <property type="term" value="C:peroxisomal matrix"/>
    <property type="evidence" value="ECO:0007669"/>
    <property type="project" value="UniProtKB-SubCell"/>
</dbReference>
<dbReference type="OrthoDB" id="68328at2759"/>
<keyword evidence="6" id="KW-1185">Reference proteome</keyword>
<dbReference type="EMBL" id="JAACLJ010000002">
    <property type="protein sequence ID" value="KAF4591389.1"/>
    <property type="molecule type" value="Genomic_DNA"/>
</dbReference>
<dbReference type="AlphaFoldDB" id="A0A8H4VEX1"/>